<accession>A0A2U1PL54</accession>
<proteinExistence type="predicted"/>
<keyword evidence="1" id="KW-0472">Membrane</keyword>
<dbReference type="PANTHER" id="PTHR48462">
    <property type="entry name" value="PROTEIN, PUTATIVE-RELATED"/>
    <property type="match status" value="1"/>
</dbReference>
<dbReference type="Proteomes" id="UP000245207">
    <property type="component" value="Unassembled WGS sequence"/>
</dbReference>
<dbReference type="AlphaFoldDB" id="A0A2U1PL54"/>
<name>A0A2U1PL54_ARTAN</name>
<organism evidence="2 3">
    <name type="scientific">Artemisia annua</name>
    <name type="common">Sweet wormwood</name>
    <dbReference type="NCBI Taxonomy" id="35608"/>
    <lineage>
        <taxon>Eukaryota</taxon>
        <taxon>Viridiplantae</taxon>
        <taxon>Streptophyta</taxon>
        <taxon>Embryophyta</taxon>
        <taxon>Tracheophyta</taxon>
        <taxon>Spermatophyta</taxon>
        <taxon>Magnoliopsida</taxon>
        <taxon>eudicotyledons</taxon>
        <taxon>Gunneridae</taxon>
        <taxon>Pentapetalae</taxon>
        <taxon>asterids</taxon>
        <taxon>campanulids</taxon>
        <taxon>Asterales</taxon>
        <taxon>Asteraceae</taxon>
        <taxon>Asteroideae</taxon>
        <taxon>Anthemideae</taxon>
        <taxon>Artemisiinae</taxon>
        <taxon>Artemisia</taxon>
    </lineage>
</organism>
<comment type="caution">
    <text evidence="2">The sequence shown here is derived from an EMBL/GenBank/DDBJ whole genome shotgun (WGS) entry which is preliminary data.</text>
</comment>
<gene>
    <name evidence="2" type="ORF">CTI12_AA140700</name>
</gene>
<keyword evidence="1" id="KW-1133">Transmembrane helix</keyword>
<dbReference type="OrthoDB" id="1715812at2759"/>
<evidence type="ECO:0000313" key="3">
    <source>
        <dbReference type="Proteomes" id="UP000245207"/>
    </source>
</evidence>
<reference evidence="2 3" key="1">
    <citation type="journal article" date="2018" name="Mol. Plant">
        <title>The genome of Artemisia annua provides insight into the evolution of Asteraceae family and artemisinin biosynthesis.</title>
        <authorList>
            <person name="Shen Q."/>
            <person name="Zhang L."/>
            <person name="Liao Z."/>
            <person name="Wang S."/>
            <person name="Yan T."/>
            <person name="Shi P."/>
            <person name="Liu M."/>
            <person name="Fu X."/>
            <person name="Pan Q."/>
            <person name="Wang Y."/>
            <person name="Lv Z."/>
            <person name="Lu X."/>
            <person name="Zhang F."/>
            <person name="Jiang W."/>
            <person name="Ma Y."/>
            <person name="Chen M."/>
            <person name="Hao X."/>
            <person name="Li L."/>
            <person name="Tang Y."/>
            <person name="Lv G."/>
            <person name="Zhou Y."/>
            <person name="Sun X."/>
            <person name="Brodelius P.E."/>
            <person name="Rose J.K.C."/>
            <person name="Tang K."/>
        </authorList>
    </citation>
    <scope>NUCLEOTIDE SEQUENCE [LARGE SCALE GENOMIC DNA]</scope>
    <source>
        <strain evidence="3">cv. Huhao1</strain>
        <tissue evidence="2">Leaf</tissue>
    </source>
</reference>
<dbReference type="PANTHER" id="PTHR48462:SF1">
    <property type="entry name" value="PROTEIN, PUTATIVE-RELATED"/>
    <property type="match status" value="1"/>
</dbReference>
<dbReference type="EMBL" id="PKPP01001011">
    <property type="protein sequence ID" value="PWA86491.1"/>
    <property type="molecule type" value="Genomic_DNA"/>
</dbReference>
<keyword evidence="1" id="KW-0812">Transmembrane</keyword>
<evidence type="ECO:0000256" key="1">
    <source>
        <dbReference type="SAM" id="Phobius"/>
    </source>
</evidence>
<feature type="transmembrane region" description="Helical" evidence="1">
    <location>
        <begin position="172"/>
        <end position="194"/>
    </location>
</feature>
<protein>
    <submittedName>
        <fullName evidence="2">Uncharacterized protein</fullName>
    </submittedName>
</protein>
<sequence length="411" mass="46273">MVGCVRECKPVLRTNIKSTLLEVTYASKFPDLLGDSCNCAEQGGYMLSTLWNRHKFAQPTTAHSEFECKDINKLPKKPPDVQKSIGGRFLDLRLNNGGYEAFWLEPTQGFIRVVKRDILLNIICHVLELGYGNSQLCNKLYKEGITDLTSIESSVALAKMQIAQVATLKHQYFSFSFCAICKLFGFSLCSVLVFSKAMLQRPTVGSQVTSCRVYKKMSYCCSPLEPRTFKVCRHNYQSAYSFNLYAHTKHDIHCCKLFRFYKGQSSHTDNYMWLFQESRARGLKVLCYDKDGNTMGRGKHACVDLTGVSPLVELRGNGFTAGQAIMKAEMKKVDKHDKACSENQHVFVPFAFDTFGSLAPEAVRFLDRVRKIVRSNISAPSGHDYVFSRIGFAIQKGVAAQLVARLPTTLM</sequence>
<evidence type="ECO:0000313" key="2">
    <source>
        <dbReference type="EMBL" id="PWA86491.1"/>
    </source>
</evidence>
<keyword evidence="3" id="KW-1185">Reference proteome</keyword>